<keyword evidence="2" id="KW-1185">Reference proteome</keyword>
<dbReference type="HOGENOM" id="CLU_2239272_0_0_1"/>
<gene>
    <name evidence="1" type="ORF">DAPPUDRAFT_103751</name>
</gene>
<dbReference type="KEGG" id="dpx:DAPPUDRAFT_103751"/>
<sequence length="105" mass="11292">MDQTFPVCRLKFEQAVDSVVKRTHDEVITSSGPAGSIPKLTLAPGLLHVAIKCFWMSTSATSGIYGSGTKVRTDGAHDQCTGEAKTMMILILRAEAQPPSFILKV</sequence>
<proteinExistence type="predicted"/>
<reference evidence="1 2" key="1">
    <citation type="journal article" date="2011" name="Science">
        <title>The ecoresponsive genome of Daphnia pulex.</title>
        <authorList>
            <person name="Colbourne J.K."/>
            <person name="Pfrender M.E."/>
            <person name="Gilbert D."/>
            <person name="Thomas W.K."/>
            <person name="Tucker A."/>
            <person name="Oakley T.H."/>
            <person name="Tokishita S."/>
            <person name="Aerts A."/>
            <person name="Arnold G.J."/>
            <person name="Basu M.K."/>
            <person name="Bauer D.J."/>
            <person name="Caceres C.E."/>
            <person name="Carmel L."/>
            <person name="Casola C."/>
            <person name="Choi J.H."/>
            <person name="Detter J.C."/>
            <person name="Dong Q."/>
            <person name="Dusheyko S."/>
            <person name="Eads B.D."/>
            <person name="Frohlich T."/>
            <person name="Geiler-Samerotte K.A."/>
            <person name="Gerlach D."/>
            <person name="Hatcher P."/>
            <person name="Jogdeo S."/>
            <person name="Krijgsveld J."/>
            <person name="Kriventseva E.V."/>
            <person name="Kultz D."/>
            <person name="Laforsch C."/>
            <person name="Lindquist E."/>
            <person name="Lopez J."/>
            <person name="Manak J.R."/>
            <person name="Muller J."/>
            <person name="Pangilinan J."/>
            <person name="Patwardhan R.P."/>
            <person name="Pitluck S."/>
            <person name="Pritham E.J."/>
            <person name="Rechtsteiner A."/>
            <person name="Rho M."/>
            <person name="Rogozin I.B."/>
            <person name="Sakarya O."/>
            <person name="Salamov A."/>
            <person name="Schaack S."/>
            <person name="Shapiro H."/>
            <person name="Shiga Y."/>
            <person name="Skalitzky C."/>
            <person name="Smith Z."/>
            <person name="Souvorov A."/>
            <person name="Sung W."/>
            <person name="Tang Z."/>
            <person name="Tsuchiya D."/>
            <person name="Tu H."/>
            <person name="Vos H."/>
            <person name="Wang M."/>
            <person name="Wolf Y.I."/>
            <person name="Yamagata H."/>
            <person name="Yamada T."/>
            <person name="Ye Y."/>
            <person name="Shaw J.R."/>
            <person name="Andrews J."/>
            <person name="Crease T.J."/>
            <person name="Tang H."/>
            <person name="Lucas S.M."/>
            <person name="Robertson H.M."/>
            <person name="Bork P."/>
            <person name="Koonin E.V."/>
            <person name="Zdobnov E.M."/>
            <person name="Grigoriev I.V."/>
            <person name="Lynch M."/>
            <person name="Boore J.L."/>
        </authorList>
    </citation>
    <scope>NUCLEOTIDE SEQUENCE [LARGE SCALE GENOMIC DNA]</scope>
</reference>
<evidence type="ECO:0000313" key="1">
    <source>
        <dbReference type="EMBL" id="EFX80222.1"/>
    </source>
</evidence>
<dbReference type="EMBL" id="GL732548">
    <property type="protein sequence ID" value="EFX80222.1"/>
    <property type="molecule type" value="Genomic_DNA"/>
</dbReference>
<evidence type="ECO:0000313" key="2">
    <source>
        <dbReference type="Proteomes" id="UP000000305"/>
    </source>
</evidence>
<name>E9GK26_DAPPU</name>
<dbReference type="Proteomes" id="UP000000305">
    <property type="component" value="Unassembled WGS sequence"/>
</dbReference>
<accession>E9GK26</accession>
<protein>
    <submittedName>
        <fullName evidence="1">Uncharacterized protein</fullName>
    </submittedName>
</protein>
<organism evidence="1 2">
    <name type="scientific">Daphnia pulex</name>
    <name type="common">Water flea</name>
    <dbReference type="NCBI Taxonomy" id="6669"/>
    <lineage>
        <taxon>Eukaryota</taxon>
        <taxon>Metazoa</taxon>
        <taxon>Ecdysozoa</taxon>
        <taxon>Arthropoda</taxon>
        <taxon>Crustacea</taxon>
        <taxon>Branchiopoda</taxon>
        <taxon>Diplostraca</taxon>
        <taxon>Cladocera</taxon>
        <taxon>Anomopoda</taxon>
        <taxon>Daphniidae</taxon>
        <taxon>Daphnia</taxon>
    </lineage>
</organism>
<dbReference type="InParanoid" id="E9GK26"/>
<dbReference type="AlphaFoldDB" id="E9GK26"/>